<dbReference type="InterPro" id="IPR025640">
    <property type="entry name" value="GYF_2"/>
</dbReference>
<organism evidence="3 4">
    <name type="scientific">Luteolibacter soli</name>
    <dbReference type="NCBI Taxonomy" id="3135280"/>
    <lineage>
        <taxon>Bacteria</taxon>
        <taxon>Pseudomonadati</taxon>
        <taxon>Verrucomicrobiota</taxon>
        <taxon>Verrucomicrobiia</taxon>
        <taxon>Verrucomicrobiales</taxon>
        <taxon>Verrucomicrobiaceae</taxon>
        <taxon>Luteolibacter</taxon>
    </lineage>
</organism>
<evidence type="ECO:0000313" key="4">
    <source>
        <dbReference type="Proteomes" id="UP001371305"/>
    </source>
</evidence>
<protein>
    <submittedName>
        <fullName evidence="3">GYF domain-containing protein</fullName>
    </submittedName>
</protein>
<feature type="transmembrane region" description="Helical" evidence="1">
    <location>
        <begin position="133"/>
        <end position="150"/>
    </location>
</feature>
<name>A0ABU9B029_9BACT</name>
<keyword evidence="1" id="KW-0812">Transmembrane</keyword>
<feature type="domain" description="GYF" evidence="2">
    <location>
        <begin position="8"/>
        <end position="58"/>
    </location>
</feature>
<dbReference type="Proteomes" id="UP001371305">
    <property type="component" value="Unassembled WGS sequence"/>
</dbReference>
<reference evidence="3 4" key="1">
    <citation type="submission" date="2024-04" db="EMBL/GenBank/DDBJ databases">
        <title>Luteolibacter sp. isolated from soil.</title>
        <authorList>
            <person name="An J."/>
        </authorList>
    </citation>
    <scope>NUCLEOTIDE SEQUENCE [LARGE SCALE GENOMIC DNA]</scope>
    <source>
        <strain evidence="3 4">Y139</strain>
    </source>
</reference>
<feature type="transmembrane region" description="Helical" evidence="1">
    <location>
        <begin position="99"/>
        <end position="121"/>
    </location>
</feature>
<dbReference type="Pfam" id="PF05656">
    <property type="entry name" value="DUF805"/>
    <property type="match status" value="1"/>
</dbReference>
<comment type="caution">
    <text evidence="3">The sequence shown here is derived from an EMBL/GenBank/DDBJ whole genome shotgun (WGS) entry which is preliminary data.</text>
</comment>
<dbReference type="Pfam" id="PF14237">
    <property type="entry name" value="GYF_2"/>
    <property type="match status" value="1"/>
</dbReference>
<sequence>MTAQQQQWFFSAGGERYGPVGFDYLLELAKSGRLDPRNDMVWTTTLSDWEPAGEVEGLFERRAVKEGGSMDASGDFASTGTFESKPIPKAHFPGTGRMGYLMGTLVVPVILIVAWQFALPFLQPHVPGNLQKYLPPVIFPLAGLLSLATVVKRFRNVGMSGLWFFGLLVPVLNIWLGYRLLACPAGYSVGRKLDTAGKLVAVLYWGTLIAGIGLSVAAGVGAFGELKESGMLQEITTQFNDLRKSALPER</sequence>
<keyword evidence="4" id="KW-1185">Reference proteome</keyword>
<keyword evidence="1" id="KW-0472">Membrane</keyword>
<feature type="transmembrane region" description="Helical" evidence="1">
    <location>
        <begin position="202"/>
        <end position="223"/>
    </location>
</feature>
<dbReference type="EMBL" id="JBBUKT010000010">
    <property type="protein sequence ID" value="MEK7953153.1"/>
    <property type="molecule type" value="Genomic_DNA"/>
</dbReference>
<feature type="transmembrane region" description="Helical" evidence="1">
    <location>
        <begin position="162"/>
        <end position="182"/>
    </location>
</feature>
<accession>A0ABU9B029</accession>
<evidence type="ECO:0000259" key="2">
    <source>
        <dbReference type="Pfam" id="PF14237"/>
    </source>
</evidence>
<keyword evidence="1" id="KW-1133">Transmembrane helix</keyword>
<evidence type="ECO:0000256" key="1">
    <source>
        <dbReference type="SAM" id="Phobius"/>
    </source>
</evidence>
<dbReference type="RefSeq" id="WP_341406916.1">
    <property type="nucleotide sequence ID" value="NZ_JBBUKT010000010.1"/>
</dbReference>
<evidence type="ECO:0000313" key="3">
    <source>
        <dbReference type="EMBL" id="MEK7953153.1"/>
    </source>
</evidence>
<gene>
    <name evidence="3" type="ORF">WKV53_21745</name>
</gene>
<dbReference type="InterPro" id="IPR008523">
    <property type="entry name" value="DUF805"/>
</dbReference>
<proteinExistence type="predicted"/>